<dbReference type="PATRIC" id="fig|1398.22.peg.3765"/>
<evidence type="ECO:0000313" key="1">
    <source>
        <dbReference type="EMBL" id="KWZ76513.1"/>
    </source>
</evidence>
<name>A0A133KAE0_HEYCO</name>
<accession>A0A133KAE0</accession>
<dbReference type="Proteomes" id="UP000070376">
    <property type="component" value="Unassembled WGS sequence"/>
</dbReference>
<sequence length="79" mass="9338">MAGNRTEKNMEWQKRTDQTLENQVETWYTKMRSATDGEYIFYHLNYIISSSHCQIYWLAVLHFSLLVGMPGYTASCHIK</sequence>
<dbReference type="AlphaFoldDB" id="A0A133KAE0"/>
<proteinExistence type="predicted"/>
<gene>
    <name evidence="1" type="ORF">HMPREF3213_03763</name>
</gene>
<organism evidence="1 2">
    <name type="scientific">Heyndrickxia coagulans</name>
    <name type="common">Weizmannia coagulans</name>
    <dbReference type="NCBI Taxonomy" id="1398"/>
    <lineage>
        <taxon>Bacteria</taxon>
        <taxon>Bacillati</taxon>
        <taxon>Bacillota</taxon>
        <taxon>Bacilli</taxon>
        <taxon>Bacillales</taxon>
        <taxon>Bacillaceae</taxon>
        <taxon>Heyndrickxia</taxon>
    </lineage>
</organism>
<comment type="caution">
    <text evidence="1">The sequence shown here is derived from an EMBL/GenBank/DDBJ whole genome shotgun (WGS) entry which is preliminary data.</text>
</comment>
<evidence type="ECO:0000313" key="2">
    <source>
        <dbReference type="Proteomes" id="UP000070376"/>
    </source>
</evidence>
<reference evidence="2" key="1">
    <citation type="submission" date="2016-01" db="EMBL/GenBank/DDBJ databases">
        <authorList>
            <person name="Mitreva M."/>
            <person name="Pepin K.H."/>
            <person name="Mihindukulasuriya K.A."/>
            <person name="Fulton R."/>
            <person name="Fronick C."/>
            <person name="O'Laughlin M."/>
            <person name="Miner T."/>
            <person name="Herter B."/>
            <person name="Rosa B.A."/>
            <person name="Cordes M."/>
            <person name="Tomlinson C."/>
            <person name="Wollam A."/>
            <person name="Palsikar V.B."/>
            <person name="Mardis E.R."/>
            <person name="Wilson R.K."/>
        </authorList>
    </citation>
    <scope>NUCLEOTIDE SEQUENCE [LARGE SCALE GENOMIC DNA]</scope>
    <source>
        <strain evidence="2">GED7749B</strain>
    </source>
</reference>
<protein>
    <submittedName>
        <fullName evidence="1">Uncharacterized protein</fullName>
    </submittedName>
</protein>
<dbReference type="EMBL" id="LRPN01000197">
    <property type="protein sequence ID" value="KWZ76513.1"/>
    <property type="molecule type" value="Genomic_DNA"/>
</dbReference>